<reference evidence="2 3" key="1">
    <citation type="submission" date="2023-05" db="EMBL/GenBank/DDBJ databases">
        <title>Draft genome of Paenibacillus sp. CCS26.</title>
        <authorList>
            <person name="Akita H."/>
            <person name="Shinto Y."/>
            <person name="Kimura Z."/>
        </authorList>
    </citation>
    <scope>NUCLEOTIDE SEQUENCE [LARGE SCALE GENOMIC DNA]</scope>
    <source>
        <strain evidence="2 3">CCS26</strain>
    </source>
</reference>
<evidence type="ECO:0000313" key="3">
    <source>
        <dbReference type="Proteomes" id="UP001285921"/>
    </source>
</evidence>
<organism evidence="2 3">
    <name type="scientific">Paenibacillus glycanilyticus</name>
    <dbReference type="NCBI Taxonomy" id="126569"/>
    <lineage>
        <taxon>Bacteria</taxon>
        <taxon>Bacillati</taxon>
        <taxon>Bacillota</taxon>
        <taxon>Bacilli</taxon>
        <taxon>Bacillales</taxon>
        <taxon>Paenibacillaceae</taxon>
        <taxon>Paenibacillus</taxon>
    </lineage>
</organism>
<dbReference type="RefSeq" id="WP_317980337.1">
    <property type="nucleotide sequence ID" value="NZ_BTCL01000008.1"/>
</dbReference>
<feature type="domain" description="VOC" evidence="1">
    <location>
        <begin position="10"/>
        <end position="128"/>
    </location>
</feature>
<keyword evidence="3" id="KW-1185">Reference proteome</keyword>
<dbReference type="InterPro" id="IPR037523">
    <property type="entry name" value="VOC_core"/>
</dbReference>
<name>A0ABQ6NKX4_9BACL</name>
<dbReference type="PANTHER" id="PTHR43279">
    <property type="entry name" value="CATECHOL-2,3-DIOXYGENASE"/>
    <property type="match status" value="1"/>
</dbReference>
<dbReference type="EMBL" id="BTCL01000008">
    <property type="protein sequence ID" value="GMK45733.1"/>
    <property type="molecule type" value="Genomic_DNA"/>
</dbReference>
<dbReference type="CDD" id="cd16359">
    <property type="entry name" value="VOC_BsCatE_like_C"/>
    <property type="match status" value="1"/>
</dbReference>
<protein>
    <submittedName>
        <fullName evidence="2">Catechol-2,3-dioxygenase</fullName>
    </submittedName>
</protein>
<dbReference type="PROSITE" id="PS51819">
    <property type="entry name" value="VOC"/>
    <property type="match status" value="1"/>
</dbReference>
<dbReference type="Pfam" id="PF00903">
    <property type="entry name" value="Glyoxalase"/>
    <property type="match status" value="2"/>
</dbReference>
<dbReference type="Proteomes" id="UP001285921">
    <property type="component" value="Unassembled WGS sequence"/>
</dbReference>
<dbReference type="InterPro" id="IPR029068">
    <property type="entry name" value="Glyas_Bleomycin-R_OHBP_Dase"/>
</dbReference>
<dbReference type="PANTHER" id="PTHR43279:SF1">
    <property type="entry name" value="CATECHOL-2,3-DIOXYGENASE"/>
    <property type="match status" value="1"/>
</dbReference>
<comment type="caution">
    <text evidence="2">The sequence shown here is derived from an EMBL/GenBank/DDBJ whole genome shotgun (WGS) entry which is preliminary data.</text>
</comment>
<dbReference type="SUPFAM" id="SSF54593">
    <property type="entry name" value="Glyoxalase/Bleomycin resistance protein/Dihydroxybiphenyl dioxygenase"/>
    <property type="match status" value="2"/>
</dbReference>
<gene>
    <name evidence="2" type="primary">catE</name>
    <name evidence="2" type="ORF">PghCCS26_28610</name>
</gene>
<sequence>MSASIHPDTVLGAVKLKISNLAQSLSFYTEVIGLRILEQTSTTAVLAADGKTALILLEQIPDAIVAPERRGTTGLYHYALLLPSRKELGIVLKRLIAHRIPLGQADHLVSEALYLSDPDHNGIEIYADRPRSEWKRDVNGDYVMATDPIDWEGLLLEAGEEDITKGLPPETIMGHVHLHTVGIPESRTFYNGLLGFDIVGDYTQMRALFVSAGGYHHHIGLNVWAGIGAPAPSSRSTGLDYFTIVYPDSGELSSALERLLAAGISVEQQDGAAFVTDPSSVRIKLTTRLVQQNNR</sequence>
<dbReference type="CDD" id="cd07255">
    <property type="entry name" value="VOC_BsCatE_like_N"/>
    <property type="match status" value="1"/>
</dbReference>
<evidence type="ECO:0000259" key="1">
    <source>
        <dbReference type="PROSITE" id="PS51819"/>
    </source>
</evidence>
<accession>A0ABQ6NKX4</accession>
<evidence type="ECO:0000313" key="2">
    <source>
        <dbReference type="EMBL" id="GMK45733.1"/>
    </source>
</evidence>
<proteinExistence type="predicted"/>
<dbReference type="Gene3D" id="3.10.180.10">
    <property type="entry name" value="2,3-Dihydroxybiphenyl 1,2-Dioxygenase, domain 1"/>
    <property type="match status" value="2"/>
</dbReference>
<dbReference type="InterPro" id="IPR004360">
    <property type="entry name" value="Glyas_Fos-R_dOase_dom"/>
</dbReference>